<evidence type="ECO:0000313" key="2">
    <source>
        <dbReference type="EMBL" id="QHQ62634.1"/>
    </source>
</evidence>
<feature type="transmembrane region" description="Helical" evidence="1">
    <location>
        <begin position="106"/>
        <end position="128"/>
    </location>
</feature>
<feature type="transmembrane region" description="Helical" evidence="1">
    <location>
        <begin position="33"/>
        <end position="62"/>
    </location>
</feature>
<evidence type="ECO:0000313" key="3">
    <source>
        <dbReference type="Proteomes" id="UP000464314"/>
    </source>
</evidence>
<dbReference type="AlphaFoldDB" id="A0A6P1TNR2"/>
<organism evidence="2 3">
    <name type="scientific">Anaerocolumna sedimenticola</name>
    <dbReference type="NCBI Taxonomy" id="2696063"/>
    <lineage>
        <taxon>Bacteria</taxon>
        <taxon>Bacillati</taxon>
        <taxon>Bacillota</taxon>
        <taxon>Clostridia</taxon>
        <taxon>Lachnospirales</taxon>
        <taxon>Lachnospiraceae</taxon>
        <taxon>Anaerocolumna</taxon>
    </lineage>
</organism>
<keyword evidence="1" id="KW-0812">Transmembrane</keyword>
<gene>
    <name evidence="2" type="ORF">Ana3638_19155</name>
</gene>
<proteinExistence type="predicted"/>
<accession>A0A6P1TNR2</accession>
<feature type="transmembrane region" description="Helical" evidence="1">
    <location>
        <begin position="7"/>
        <end position="27"/>
    </location>
</feature>
<sequence length="201" mass="22879">MTRKKNKFFTFVFSTMFGAGQMYMGFMKQGVSIMALTAILIALGSWTGIGTIFLTLPVLWFYSFFDSINKMTLPDRIFETLEDNYIFLPKQEGIQLKSLIVKYEKAIAITLILLGGIVLCENILDFIAEQASRLNYEGLADFIYSLRWNGSKVLFSIIIILIGFKMIIGKKKELDREEPELVSDIVPIDTAADERQDNDNL</sequence>
<evidence type="ECO:0008006" key="4">
    <source>
        <dbReference type="Google" id="ProtNLM"/>
    </source>
</evidence>
<keyword evidence="3" id="KW-1185">Reference proteome</keyword>
<dbReference type="Proteomes" id="UP000464314">
    <property type="component" value="Chromosome"/>
</dbReference>
<feature type="transmembrane region" description="Helical" evidence="1">
    <location>
        <begin position="148"/>
        <end position="168"/>
    </location>
</feature>
<evidence type="ECO:0000256" key="1">
    <source>
        <dbReference type="SAM" id="Phobius"/>
    </source>
</evidence>
<keyword evidence="1" id="KW-0472">Membrane</keyword>
<reference evidence="2 3" key="1">
    <citation type="submission" date="2020-01" db="EMBL/GenBank/DDBJ databases">
        <title>Genome analysis of Anaerocolumna sp. CBA3638.</title>
        <authorList>
            <person name="Kim J."/>
            <person name="Roh S.W."/>
        </authorList>
    </citation>
    <scope>NUCLEOTIDE SEQUENCE [LARGE SCALE GENOMIC DNA]</scope>
    <source>
        <strain evidence="2 3">CBA3638</strain>
    </source>
</reference>
<dbReference type="KEGG" id="anr:Ana3638_19155"/>
<dbReference type="EMBL" id="CP048000">
    <property type="protein sequence ID" value="QHQ62634.1"/>
    <property type="molecule type" value="Genomic_DNA"/>
</dbReference>
<name>A0A6P1TNR2_9FIRM</name>
<dbReference type="RefSeq" id="WP_161839457.1">
    <property type="nucleotide sequence ID" value="NZ_CP048000.1"/>
</dbReference>
<keyword evidence="1" id="KW-1133">Transmembrane helix</keyword>
<protein>
    <recommendedName>
        <fullName evidence="4">TM2 domain-containing protein</fullName>
    </recommendedName>
</protein>